<organism evidence="14 15">
    <name type="scientific">Rhabdonatronobacter sediminivivens</name>
    <dbReference type="NCBI Taxonomy" id="2743469"/>
    <lineage>
        <taxon>Bacteria</taxon>
        <taxon>Pseudomonadati</taxon>
        <taxon>Pseudomonadota</taxon>
        <taxon>Alphaproteobacteria</taxon>
        <taxon>Rhodobacterales</taxon>
        <taxon>Paracoccaceae</taxon>
        <taxon>Rhabdonatronobacter</taxon>
    </lineage>
</organism>
<keyword evidence="7 12" id="KW-0808">Transferase</keyword>
<evidence type="ECO:0000256" key="8">
    <source>
        <dbReference type="ARBA" id="ARBA00022723"/>
    </source>
</evidence>
<dbReference type="PANTHER" id="PTHR20941:SF1">
    <property type="entry name" value="FOLIC ACID SYNTHESIS PROTEIN FOL1"/>
    <property type="match status" value="1"/>
</dbReference>
<dbReference type="PROSITE" id="PS00792">
    <property type="entry name" value="DHPS_1"/>
    <property type="match status" value="1"/>
</dbReference>
<feature type="domain" description="Pterin-binding" evidence="13">
    <location>
        <begin position="75"/>
        <end position="329"/>
    </location>
</feature>
<dbReference type="EMBL" id="JACBXS010000013">
    <property type="protein sequence ID" value="NYS24918.1"/>
    <property type="molecule type" value="Genomic_DNA"/>
</dbReference>
<evidence type="ECO:0000256" key="1">
    <source>
        <dbReference type="ARBA" id="ARBA00000012"/>
    </source>
</evidence>
<keyword evidence="9 12" id="KW-0460">Magnesium</keyword>
<comment type="cofactor">
    <cofactor evidence="2 12">
        <name>Mg(2+)</name>
        <dbReference type="ChEBI" id="CHEBI:18420"/>
    </cofactor>
</comment>
<dbReference type="UniPathway" id="UPA00077">
    <property type="reaction ID" value="UER00156"/>
</dbReference>
<evidence type="ECO:0000256" key="10">
    <source>
        <dbReference type="ARBA" id="ARBA00022909"/>
    </source>
</evidence>
<dbReference type="InterPro" id="IPR000489">
    <property type="entry name" value="Pterin-binding_dom"/>
</dbReference>
<dbReference type="GO" id="GO:0005829">
    <property type="term" value="C:cytosol"/>
    <property type="evidence" value="ECO:0007669"/>
    <property type="project" value="TreeGrafter"/>
</dbReference>
<dbReference type="Pfam" id="PF00809">
    <property type="entry name" value="Pterin_bind"/>
    <property type="match status" value="1"/>
</dbReference>
<evidence type="ECO:0000256" key="6">
    <source>
        <dbReference type="ARBA" id="ARBA00016919"/>
    </source>
</evidence>
<dbReference type="RefSeq" id="WP_179905624.1">
    <property type="nucleotide sequence ID" value="NZ_JACBXS010000013.1"/>
</dbReference>
<dbReference type="InterPro" id="IPR045031">
    <property type="entry name" value="DHP_synth-like"/>
</dbReference>
<keyword evidence="15" id="KW-1185">Reference proteome</keyword>
<comment type="caution">
    <text evidence="14">The sequence shown here is derived from an EMBL/GenBank/DDBJ whole genome shotgun (WGS) entry which is preliminary data.</text>
</comment>
<comment type="function">
    <text evidence="12">Catalyzes the condensation of para-aminobenzoate (pABA) with 6-hydroxymethyl-7,8-dihydropterin diphosphate (DHPt-PP) to form 7,8-dihydropteroate (H2Pte), the immediate precursor of folate derivatives.</text>
</comment>
<evidence type="ECO:0000256" key="3">
    <source>
        <dbReference type="ARBA" id="ARBA00004763"/>
    </source>
</evidence>
<dbReference type="AlphaFoldDB" id="A0A7Z0HZ12"/>
<dbReference type="Gene3D" id="3.20.20.20">
    <property type="entry name" value="Dihydropteroate synthase-like"/>
    <property type="match status" value="1"/>
</dbReference>
<dbReference type="InterPro" id="IPR011005">
    <property type="entry name" value="Dihydropteroate_synth-like_sf"/>
</dbReference>
<comment type="similarity">
    <text evidence="4 12">Belongs to the DHPS family.</text>
</comment>
<dbReference type="CDD" id="cd00739">
    <property type="entry name" value="DHPS"/>
    <property type="match status" value="1"/>
</dbReference>
<accession>A0A7Z0HZ12</accession>
<dbReference type="Proteomes" id="UP000529417">
    <property type="component" value="Unassembled WGS sequence"/>
</dbReference>
<comment type="catalytic activity">
    <reaction evidence="1">
        <text>(7,8-dihydropterin-6-yl)methyl diphosphate + 4-aminobenzoate = 7,8-dihydropteroate + diphosphate</text>
        <dbReference type="Rhea" id="RHEA:19949"/>
        <dbReference type="ChEBI" id="CHEBI:17836"/>
        <dbReference type="ChEBI" id="CHEBI:17839"/>
        <dbReference type="ChEBI" id="CHEBI:33019"/>
        <dbReference type="ChEBI" id="CHEBI:72950"/>
        <dbReference type="EC" id="2.5.1.15"/>
    </reaction>
</comment>
<keyword evidence="8 12" id="KW-0479">Metal-binding</keyword>
<evidence type="ECO:0000256" key="2">
    <source>
        <dbReference type="ARBA" id="ARBA00001946"/>
    </source>
</evidence>
<evidence type="ECO:0000256" key="4">
    <source>
        <dbReference type="ARBA" id="ARBA00009503"/>
    </source>
</evidence>
<dbReference type="GO" id="GO:0046656">
    <property type="term" value="P:folic acid biosynthetic process"/>
    <property type="evidence" value="ECO:0007669"/>
    <property type="project" value="UniProtKB-KW"/>
</dbReference>
<dbReference type="InterPro" id="IPR006390">
    <property type="entry name" value="DHP_synth_dom"/>
</dbReference>
<evidence type="ECO:0000259" key="13">
    <source>
        <dbReference type="PROSITE" id="PS50972"/>
    </source>
</evidence>
<dbReference type="PROSITE" id="PS50972">
    <property type="entry name" value="PTERIN_BINDING"/>
    <property type="match status" value="1"/>
</dbReference>
<dbReference type="GO" id="GO:0046654">
    <property type="term" value="P:tetrahydrofolate biosynthetic process"/>
    <property type="evidence" value="ECO:0007669"/>
    <property type="project" value="UniProtKB-UniPathway"/>
</dbReference>
<evidence type="ECO:0000313" key="15">
    <source>
        <dbReference type="Proteomes" id="UP000529417"/>
    </source>
</evidence>
<evidence type="ECO:0000256" key="7">
    <source>
        <dbReference type="ARBA" id="ARBA00022679"/>
    </source>
</evidence>
<protein>
    <recommendedName>
        <fullName evidence="6 12">Dihydropteroate synthase</fullName>
        <shortName evidence="12">DHPS</shortName>
        <ecNumber evidence="5 12">2.5.1.15</ecNumber>
    </recommendedName>
    <alternativeName>
        <fullName evidence="11 12">Dihydropteroate pyrophosphorylase</fullName>
    </alternativeName>
</protein>
<dbReference type="GO" id="GO:0004156">
    <property type="term" value="F:dihydropteroate synthase activity"/>
    <property type="evidence" value="ECO:0007669"/>
    <property type="project" value="UniProtKB-EC"/>
</dbReference>
<keyword evidence="10 12" id="KW-0289">Folate biosynthesis</keyword>
<comment type="pathway">
    <text evidence="3 12">Cofactor biosynthesis; tetrahydrofolate biosynthesis; 7,8-dihydrofolate from 2-amino-4-hydroxy-6-hydroxymethyl-7,8-dihydropteridine diphosphate and 4-aminobenzoate: step 1/2.</text>
</comment>
<gene>
    <name evidence="14" type="primary">folP</name>
    <name evidence="14" type="ORF">HUK65_07915</name>
</gene>
<evidence type="ECO:0000256" key="9">
    <source>
        <dbReference type="ARBA" id="ARBA00022842"/>
    </source>
</evidence>
<dbReference type="PANTHER" id="PTHR20941">
    <property type="entry name" value="FOLATE SYNTHESIS PROTEINS"/>
    <property type="match status" value="1"/>
</dbReference>
<evidence type="ECO:0000256" key="11">
    <source>
        <dbReference type="ARBA" id="ARBA00030193"/>
    </source>
</evidence>
<evidence type="ECO:0000256" key="5">
    <source>
        <dbReference type="ARBA" id="ARBA00012458"/>
    </source>
</evidence>
<name>A0A7Z0HZ12_9RHOB</name>
<sequence length="348" mass="36511">MNRRVQLRAQTGFCGREDVGIWPVAGSAFVWCHDAELLERGAVVGRAPLPDLSPGLRARLTDRRADICGLSLDRPRIMGILNVTPDSFSDGGRIFEPQAALDAAIAMARDADILDIGGESTRPGALPVSLDEEINRTIPVIRAIRAAGIATPISIDTRNAAVARAAIEAGADMVNDVSALRHDPQMAPLVAETGVPVCLMHAQGDPQTMQDDPRYTDVVAEVGDMLAAQVAAAQAAGIDPARIIVDPGIGFGKTVAHNMALLRHLAVLHELGLPVLLGASRKRFIGTLTGVEQAADRVAGSVAVALHGAAQGAHLLRVHDVAETRQALTMWQALAGPGEAGQEQGKQA</sequence>
<dbReference type="EC" id="2.5.1.15" evidence="5 12"/>
<proteinExistence type="inferred from homology"/>
<dbReference type="FunFam" id="3.20.20.20:FF:000006">
    <property type="entry name" value="Dihydropteroate synthase"/>
    <property type="match status" value="1"/>
</dbReference>
<evidence type="ECO:0000256" key="12">
    <source>
        <dbReference type="RuleBase" id="RU361205"/>
    </source>
</evidence>
<dbReference type="GO" id="GO:0046872">
    <property type="term" value="F:metal ion binding"/>
    <property type="evidence" value="ECO:0007669"/>
    <property type="project" value="UniProtKB-KW"/>
</dbReference>
<dbReference type="NCBIfam" id="TIGR01496">
    <property type="entry name" value="DHPS"/>
    <property type="match status" value="1"/>
</dbReference>
<reference evidence="14 15" key="1">
    <citation type="journal article" date="2000" name="Arch. Microbiol.">
        <title>Rhodobaca bogoriensis gen. nov. and sp. nov., an alkaliphilic purple nonsulfur bacterium from African Rift Valley soda lakes.</title>
        <authorList>
            <person name="Milford A.D."/>
            <person name="Achenbach L.A."/>
            <person name="Jung D.O."/>
            <person name="Madigan M.T."/>
        </authorList>
    </citation>
    <scope>NUCLEOTIDE SEQUENCE [LARGE SCALE GENOMIC DNA]</scope>
    <source>
        <strain evidence="14 15">2376</strain>
    </source>
</reference>
<evidence type="ECO:0000313" key="14">
    <source>
        <dbReference type="EMBL" id="NYS24918.1"/>
    </source>
</evidence>
<dbReference type="SUPFAM" id="SSF51717">
    <property type="entry name" value="Dihydropteroate synthetase-like"/>
    <property type="match status" value="1"/>
</dbReference>